<dbReference type="RefSeq" id="WP_289410268.1">
    <property type="nucleotide sequence ID" value="NZ_JAUCDY010000004.1"/>
</dbReference>
<dbReference type="PANTHER" id="PTHR34406:SF2">
    <property type="entry name" value="PERIPLASMIC PROTEIN"/>
    <property type="match status" value="1"/>
</dbReference>
<dbReference type="InterPro" id="IPR007372">
    <property type="entry name" value="Lipid/polyisoprenoid-bd_YceI"/>
</dbReference>
<dbReference type="SMART" id="SM00867">
    <property type="entry name" value="YceI"/>
    <property type="match status" value="1"/>
</dbReference>
<keyword evidence="4" id="KW-1185">Reference proteome</keyword>
<feature type="domain" description="Lipid/polyisoprenoid-binding YceI-like" evidence="2">
    <location>
        <begin position="22"/>
        <end position="187"/>
    </location>
</feature>
<evidence type="ECO:0000256" key="1">
    <source>
        <dbReference type="SAM" id="SignalP"/>
    </source>
</evidence>
<evidence type="ECO:0000259" key="2">
    <source>
        <dbReference type="SMART" id="SM00867"/>
    </source>
</evidence>
<dbReference type="PANTHER" id="PTHR34406">
    <property type="entry name" value="PROTEIN YCEI"/>
    <property type="match status" value="1"/>
</dbReference>
<dbReference type="InterPro" id="IPR036761">
    <property type="entry name" value="TTHA0802/YceI-like_sf"/>
</dbReference>
<sequence>MKNILTPVLLAIISSTAAYADTYKLDPDHSNARFAIGHFGTSTNHGGFYNLTGDITVDPQRGTGQLKVIIPVASVNTGNQQFNEHLKNADLFNVEQFPTMTFASTEWNYVDGMPQQVTGDLSLLGVSHPVTLTATQFNCYQSPMFDGATVCGGDFEAVIDRSQWGMDYLVELGIPKEVKLSIQVEAVKQ</sequence>
<dbReference type="EMBL" id="JAUCDY010000004">
    <property type="protein sequence ID" value="MDM7857611.1"/>
    <property type="molecule type" value="Genomic_DNA"/>
</dbReference>
<protein>
    <submittedName>
        <fullName evidence="3">YceI family protein</fullName>
    </submittedName>
</protein>
<accession>A0ABT7SN57</accession>
<keyword evidence="1" id="KW-0732">Signal</keyword>
<evidence type="ECO:0000313" key="4">
    <source>
        <dbReference type="Proteomes" id="UP001241056"/>
    </source>
</evidence>
<feature type="signal peptide" evidence="1">
    <location>
        <begin position="1"/>
        <end position="20"/>
    </location>
</feature>
<name>A0ABT7SN57_9GAMM</name>
<feature type="chain" id="PRO_5046902709" evidence="1">
    <location>
        <begin position="21"/>
        <end position="189"/>
    </location>
</feature>
<organism evidence="3 4">
    <name type="scientific">Thiopseudomonas acetoxidans</name>
    <dbReference type="NCBI Taxonomy" id="3041622"/>
    <lineage>
        <taxon>Bacteria</taxon>
        <taxon>Pseudomonadati</taxon>
        <taxon>Pseudomonadota</taxon>
        <taxon>Gammaproteobacteria</taxon>
        <taxon>Pseudomonadales</taxon>
        <taxon>Pseudomonadaceae</taxon>
        <taxon>Thiopseudomonas</taxon>
    </lineage>
</organism>
<dbReference type="Gene3D" id="2.40.128.110">
    <property type="entry name" value="Lipid/polyisoprenoid-binding, YceI-like"/>
    <property type="match status" value="1"/>
</dbReference>
<evidence type="ECO:0000313" key="3">
    <source>
        <dbReference type="EMBL" id="MDM7857611.1"/>
    </source>
</evidence>
<dbReference type="Proteomes" id="UP001241056">
    <property type="component" value="Unassembled WGS sequence"/>
</dbReference>
<reference evidence="3 4" key="1">
    <citation type="submission" date="2023-06" db="EMBL/GenBank/DDBJ databases">
        <title>Thiopseudomonas sp. CY1220 draft genome sequence.</title>
        <authorList>
            <person name="Zhao G."/>
            <person name="An M."/>
        </authorList>
    </citation>
    <scope>NUCLEOTIDE SEQUENCE [LARGE SCALE GENOMIC DNA]</scope>
    <source>
        <strain evidence="3 4">CY1220</strain>
    </source>
</reference>
<dbReference type="Pfam" id="PF04264">
    <property type="entry name" value="YceI"/>
    <property type="match status" value="1"/>
</dbReference>
<dbReference type="SUPFAM" id="SSF101874">
    <property type="entry name" value="YceI-like"/>
    <property type="match status" value="1"/>
</dbReference>
<comment type="caution">
    <text evidence="3">The sequence shown here is derived from an EMBL/GenBank/DDBJ whole genome shotgun (WGS) entry which is preliminary data.</text>
</comment>
<gene>
    <name evidence="3" type="ORF">QEZ41_04885</name>
</gene>
<proteinExistence type="predicted"/>